<evidence type="ECO:0000256" key="3">
    <source>
        <dbReference type="ARBA" id="ARBA00022741"/>
    </source>
</evidence>
<evidence type="ECO:0000256" key="5">
    <source>
        <dbReference type="SAM" id="MobiDB-lite"/>
    </source>
</evidence>
<dbReference type="HAMAP" id="MF_00185">
    <property type="entry name" value="IPP_trans"/>
    <property type="match status" value="1"/>
</dbReference>
<feature type="domain" description="Guanylate kinase-like" evidence="6">
    <location>
        <begin position="9"/>
        <end position="256"/>
    </location>
</feature>
<evidence type="ECO:0000313" key="8">
    <source>
        <dbReference type="Proteomes" id="UP000001568"/>
    </source>
</evidence>
<feature type="compositionally biased region" description="Basic residues" evidence="5">
    <location>
        <begin position="416"/>
        <end position="430"/>
    </location>
</feature>
<reference evidence="7 8" key="1">
    <citation type="journal article" date="2007" name="Proc. Natl. Acad. Sci. U.S.A.">
        <title>The tiny eukaryote Ostreococcus provides genomic insights into the paradox of plankton speciation.</title>
        <authorList>
            <person name="Palenik B."/>
            <person name="Grimwood J."/>
            <person name="Aerts A."/>
            <person name="Rouze P."/>
            <person name="Salamov A."/>
            <person name="Putnam N."/>
            <person name="Dupont C."/>
            <person name="Jorgensen R."/>
            <person name="Derelle E."/>
            <person name="Rombauts S."/>
            <person name="Zhou K."/>
            <person name="Otillar R."/>
            <person name="Merchant S.S."/>
            <person name="Podell S."/>
            <person name="Gaasterland T."/>
            <person name="Napoli C."/>
            <person name="Gendler K."/>
            <person name="Manuell A."/>
            <person name="Tai V."/>
            <person name="Vallon O."/>
            <person name="Piganeau G."/>
            <person name="Jancek S."/>
            <person name="Heijde M."/>
            <person name="Jabbari K."/>
            <person name="Bowler C."/>
            <person name="Lohr M."/>
            <person name="Robbens S."/>
            <person name="Werner G."/>
            <person name="Dubchak I."/>
            <person name="Pazour G.J."/>
            <person name="Ren Q."/>
            <person name="Paulsen I."/>
            <person name="Delwiche C."/>
            <person name="Schmutz J."/>
            <person name="Rokhsar D."/>
            <person name="Van de Peer Y."/>
            <person name="Moreau H."/>
            <person name="Grigoriev I.V."/>
        </authorList>
    </citation>
    <scope>NUCLEOTIDE SEQUENCE [LARGE SCALE GENOMIC DNA]</scope>
    <source>
        <strain evidence="7 8">CCE9901</strain>
    </source>
</reference>
<comment type="similarity">
    <text evidence="1">Belongs to the IPP transferase family.</text>
</comment>
<evidence type="ECO:0000256" key="2">
    <source>
        <dbReference type="ARBA" id="ARBA00022679"/>
    </source>
</evidence>
<dbReference type="InterPro" id="IPR003593">
    <property type="entry name" value="AAA+_ATPase"/>
</dbReference>
<dbReference type="SUPFAM" id="SSF52540">
    <property type="entry name" value="P-loop containing nucleoside triphosphate hydrolases"/>
    <property type="match status" value="2"/>
</dbReference>
<dbReference type="InterPro" id="IPR008144">
    <property type="entry name" value="Guanylate_kin-like_dom"/>
</dbReference>
<dbReference type="GO" id="GO:0006400">
    <property type="term" value="P:tRNA modification"/>
    <property type="evidence" value="ECO:0007669"/>
    <property type="project" value="TreeGrafter"/>
</dbReference>
<dbReference type="OMA" id="TAENWGC"/>
<proteinExistence type="inferred from homology"/>
<dbReference type="SUPFAM" id="SSF57667">
    <property type="entry name" value="beta-beta-alpha zinc fingers"/>
    <property type="match status" value="1"/>
</dbReference>
<dbReference type="PANTHER" id="PTHR11088:SF89">
    <property type="entry name" value="TRNA DIMETHYLALLYLTRANSFERASE"/>
    <property type="match status" value="1"/>
</dbReference>
<evidence type="ECO:0000313" key="7">
    <source>
        <dbReference type="EMBL" id="ABO94970.1"/>
    </source>
</evidence>
<dbReference type="PROSITE" id="PS00028">
    <property type="entry name" value="ZINC_FINGER_C2H2_1"/>
    <property type="match status" value="1"/>
</dbReference>
<dbReference type="InterPro" id="IPR018022">
    <property type="entry name" value="IPT"/>
</dbReference>
<dbReference type="InterPro" id="IPR039657">
    <property type="entry name" value="Dimethylallyltransferase"/>
</dbReference>
<dbReference type="NCBIfam" id="TIGR00174">
    <property type="entry name" value="miaA"/>
    <property type="match status" value="1"/>
</dbReference>
<dbReference type="KEGG" id="olu:OSTLU_34266"/>
<dbReference type="eggNOG" id="KOG1384">
    <property type="taxonomic scope" value="Eukaryota"/>
</dbReference>
<name>A4RUI6_OSTLU</name>
<dbReference type="Gene3D" id="3.40.50.300">
    <property type="entry name" value="P-loop containing nucleotide triphosphate hydrolases"/>
    <property type="match status" value="1"/>
</dbReference>
<feature type="region of interest" description="Disordered" evidence="5">
    <location>
        <begin position="416"/>
        <end position="444"/>
    </location>
</feature>
<dbReference type="HOGENOM" id="CLU_032616_2_0_1"/>
<dbReference type="Gene3D" id="3.30.160.60">
    <property type="entry name" value="Classic Zinc Finger"/>
    <property type="match status" value="1"/>
</dbReference>
<dbReference type="InterPro" id="IPR036236">
    <property type="entry name" value="Znf_C2H2_sf"/>
</dbReference>
<dbReference type="Gene3D" id="1.10.20.140">
    <property type="match status" value="1"/>
</dbReference>
<evidence type="ECO:0000256" key="1">
    <source>
        <dbReference type="ARBA" id="ARBA00005842"/>
    </source>
</evidence>
<dbReference type="EMBL" id="CP000583">
    <property type="protein sequence ID" value="ABO94970.1"/>
    <property type="molecule type" value="Genomic_DNA"/>
</dbReference>
<evidence type="ECO:0000256" key="4">
    <source>
        <dbReference type="ARBA" id="ARBA00022840"/>
    </source>
</evidence>
<keyword evidence="2" id="KW-0808">Transferase</keyword>
<evidence type="ECO:0000259" key="6">
    <source>
        <dbReference type="PROSITE" id="PS50052"/>
    </source>
</evidence>
<dbReference type="GO" id="GO:0005739">
    <property type="term" value="C:mitochondrion"/>
    <property type="evidence" value="ECO:0007669"/>
    <property type="project" value="TreeGrafter"/>
</dbReference>
<dbReference type="GO" id="GO:0052381">
    <property type="term" value="F:tRNA dimethylallyltransferase activity"/>
    <property type="evidence" value="ECO:0007669"/>
    <property type="project" value="InterPro"/>
</dbReference>
<accession>A4RUI6</accession>
<gene>
    <name evidence="7" type="ORF">OSTLU_34266</name>
</gene>
<keyword evidence="4" id="KW-0067">ATP-binding</keyword>
<protein>
    <recommendedName>
        <fullName evidence="6">Guanylate kinase-like domain-containing protein</fullName>
    </recommendedName>
</protein>
<keyword evidence="3" id="KW-0547">Nucleotide-binding</keyword>
<dbReference type="Pfam" id="PF12874">
    <property type="entry name" value="zf-met"/>
    <property type="match status" value="1"/>
</dbReference>
<dbReference type="RefSeq" id="XP_001416677.1">
    <property type="nucleotide sequence ID" value="XM_001416640.1"/>
</dbReference>
<dbReference type="OrthoDB" id="775260at2759"/>
<dbReference type="SMART" id="SM00382">
    <property type="entry name" value="AAA"/>
    <property type="match status" value="1"/>
</dbReference>
<dbReference type="PANTHER" id="PTHR11088">
    <property type="entry name" value="TRNA DIMETHYLALLYLTRANSFERASE"/>
    <property type="match status" value="1"/>
</dbReference>
<dbReference type="Proteomes" id="UP000001568">
    <property type="component" value="Chromosome 3"/>
</dbReference>
<dbReference type="InterPro" id="IPR027417">
    <property type="entry name" value="P-loop_NTPase"/>
</dbReference>
<dbReference type="PROSITE" id="PS50052">
    <property type="entry name" value="GUANYLATE_KINASE_2"/>
    <property type="match status" value="1"/>
</dbReference>
<sequence length="444" mass="49792">ESPRMPSPPRVIVIVGPTGSGKSRLAVELARALGGDVINADALQFHDSLPICTARVREDEMEGVRHHLVGCVKYGEYFDVRAFRARAGSIVRECVGEGRSVIVVGGSNYYAQALVSDSLMDVRDREEEECISDKSFIDDIGPNGGRRTAAEDGTVGVDASTAYARLAEVDPESAQRLHPNDIRRVRRYLEIFDTTGERPSDVFKRERTMKKFVSQFDVLGCRTIFIALKCDSKVLDEILRARVLSMVENGLVDELEQFARCHGVESPDGARGDVRQAIGYAEWMPYLQAKVKMDSTPCVDSELASMRDEAIEATVRHTCRLSRRQQSRLTTFAKQYGWPVRFVDVSDSLSKFCSERAAFKDSWYANVVHRALELCEHEDVVELDSGNSSKQVAVHTCEACGKTLRGEIEWRAHLNGRRHRKASANARKRQRLEFGTKHPRLGRQ</sequence>
<dbReference type="Pfam" id="PF01715">
    <property type="entry name" value="IPPT"/>
    <property type="match status" value="1"/>
</dbReference>
<dbReference type="STRING" id="436017.A4RUI6"/>
<keyword evidence="8" id="KW-1185">Reference proteome</keyword>
<dbReference type="GO" id="GO:0005524">
    <property type="term" value="F:ATP binding"/>
    <property type="evidence" value="ECO:0007669"/>
    <property type="project" value="UniProtKB-KW"/>
</dbReference>
<organism evidence="7 8">
    <name type="scientific">Ostreococcus lucimarinus (strain CCE9901)</name>
    <dbReference type="NCBI Taxonomy" id="436017"/>
    <lineage>
        <taxon>Eukaryota</taxon>
        <taxon>Viridiplantae</taxon>
        <taxon>Chlorophyta</taxon>
        <taxon>Mamiellophyceae</taxon>
        <taxon>Mamiellales</taxon>
        <taxon>Bathycoccaceae</taxon>
        <taxon>Ostreococcus</taxon>
    </lineage>
</organism>
<dbReference type="InterPro" id="IPR013087">
    <property type="entry name" value="Znf_C2H2_type"/>
</dbReference>
<dbReference type="GeneID" id="5000851"/>
<dbReference type="Gramene" id="ABO94970">
    <property type="protein sequence ID" value="ABO94970"/>
    <property type="gene ID" value="OSTLU_34266"/>
</dbReference>
<feature type="non-terminal residue" evidence="7">
    <location>
        <position position="1"/>
    </location>
</feature>
<dbReference type="AlphaFoldDB" id="A4RUI6"/>